<reference evidence="2" key="1">
    <citation type="submission" date="2014-09" db="EMBL/GenBank/DDBJ databases">
        <authorList>
            <person name="Magalhaes I.L.F."/>
            <person name="Oliveira U."/>
            <person name="Santos F.R."/>
            <person name="Vidigal T.H.D.A."/>
            <person name="Brescovit A.D."/>
            <person name="Santos A.J."/>
        </authorList>
    </citation>
    <scope>NUCLEOTIDE SEQUENCE</scope>
    <source>
        <tissue evidence="2">Shoot tissue taken approximately 20 cm above the soil surface</tissue>
    </source>
</reference>
<dbReference type="AlphaFoldDB" id="A0A0A9FYC9"/>
<sequence>MCMNSKPFNVPAQKEPLRKT</sequence>
<name>A0A0A9FYC9_ARUDO</name>
<reference evidence="2" key="2">
    <citation type="journal article" date="2015" name="Data Brief">
        <title>Shoot transcriptome of the giant reed, Arundo donax.</title>
        <authorList>
            <person name="Barrero R.A."/>
            <person name="Guerrero F.D."/>
            <person name="Moolhuijzen P."/>
            <person name="Goolsby J.A."/>
            <person name="Tidwell J."/>
            <person name="Bellgard S.E."/>
            <person name="Bellgard M.I."/>
        </authorList>
    </citation>
    <scope>NUCLEOTIDE SEQUENCE</scope>
    <source>
        <tissue evidence="2">Shoot tissue taken approximately 20 cm above the soil surface</tissue>
    </source>
</reference>
<organism evidence="2">
    <name type="scientific">Arundo donax</name>
    <name type="common">Giant reed</name>
    <name type="synonym">Donax arundinaceus</name>
    <dbReference type="NCBI Taxonomy" id="35708"/>
    <lineage>
        <taxon>Eukaryota</taxon>
        <taxon>Viridiplantae</taxon>
        <taxon>Streptophyta</taxon>
        <taxon>Embryophyta</taxon>
        <taxon>Tracheophyta</taxon>
        <taxon>Spermatophyta</taxon>
        <taxon>Magnoliopsida</taxon>
        <taxon>Liliopsida</taxon>
        <taxon>Poales</taxon>
        <taxon>Poaceae</taxon>
        <taxon>PACMAD clade</taxon>
        <taxon>Arundinoideae</taxon>
        <taxon>Arundineae</taxon>
        <taxon>Arundo</taxon>
    </lineage>
</organism>
<feature type="region of interest" description="Disordered" evidence="1">
    <location>
        <begin position="1"/>
        <end position="20"/>
    </location>
</feature>
<protein>
    <submittedName>
        <fullName evidence="2">Uncharacterized protein</fullName>
    </submittedName>
</protein>
<evidence type="ECO:0000256" key="1">
    <source>
        <dbReference type="SAM" id="MobiDB-lite"/>
    </source>
</evidence>
<dbReference type="EMBL" id="GBRH01180629">
    <property type="protein sequence ID" value="JAE17267.1"/>
    <property type="molecule type" value="Transcribed_RNA"/>
</dbReference>
<evidence type="ECO:0000313" key="2">
    <source>
        <dbReference type="EMBL" id="JAE17267.1"/>
    </source>
</evidence>
<proteinExistence type="predicted"/>
<accession>A0A0A9FYC9</accession>